<protein>
    <submittedName>
        <fullName evidence="2">Uncharacterized protein</fullName>
    </submittedName>
</protein>
<dbReference type="Proteomes" id="UP000478052">
    <property type="component" value="Unassembled WGS sequence"/>
</dbReference>
<name>A0A6G0ZQI5_APHCR</name>
<keyword evidence="3" id="KW-1185">Reference proteome</keyword>
<sequence>MQSNVINFKKIDEILNLKGKNKRSIVDAKLNSQRENRIIENNKRQELLGKIVKKYHKKIEKILQENVANNKKKLEAKHQKAEKIQLRLQNHKTLECRKNAKILNFIKNKEIKSQKLLAERKYQRLSEKQKRDNERFCNKVEYQKITLVKNQHLINKCLENKTFNSLENNQELSGEYEEEINDEPIEEIITEEECIIDSDQSKLEMIYNQTNLDNVRVYLERIAMLKKNFYNCETGRHFLQKLGPIWDSLTQCFYRKSLILKDMAKNSENMMPDGFRKIYEKLNLDNDKNVTKRSLGLDASFLEIFITDLNYELSDEDVNNALTKAKNLIDNSTTAFDVMNLVKFILEHEIDVNENVLYIVNGICRRTVFEYAKKRMSYRMLGSSKNTINRLKFLNKNNLIPKQYLITKNNENYVEPIVFDFLTNDVKYGYLTSKETITEYNMYPNNAQIKMEAFWQKLNFCYSINIPSIYYENVMDNIFKMPEKYCLENHVDIQVDRLMAFAYKQLASNLSGKSNTSTSYHNIKDVEELTHTKFNILARKMTKMVFGMGGSYEEKIYVLEVIMKHIVNEIAKRSPKVLYKYKNKHKAVSMDTKIDMSFFLLKL</sequence>
<accession>A0A6G0ZQI5</accession>
<dbReference type="OrthoDB" id="6598884at2759"/>
<evidence type="ECO:0000256" key="1">
    <source>
        <dbReference type="SAM" id="Coils"/>
    </source>
</evidence>
<comment type="caution">
    <text evidence="2">The sequence shown here is derived from an EMBL/GenBank/DDBJ whole genome shotgun (WGS) entry which is preliminary data.</text>
</comment>
<organism evidence="2 3">
    <name type="scientific">Aphis craccivora</name>
    <name type="common">Cowpea aphid</name>
    <dbReference type="NCBI Taxonomy" id="307492"/>
    <lineage>
        <taxon>Eukaryota</taxon>
        <taxon>Metazoa</taxon>
        <taxon>Ecdysozoa</taxon>
        <taxon>Arthropoda</taxon>
        <taxon>Hexapoda</taxon>
        <taxon>Insecta</taxon>
        <taxon>Pterygota</taxon>
        <taxon>Neoptera</taxon>
        <taxon>Paraneoptera</taxon>
        <taxon>Hemiptera</taxon>
        <taxon>Sternorrhyncha</taxon>
        <taxon>Aphidomorpha</taxon>
        <taxon>Aphidoidea</taxon>
        <taxon>Aphididae</taxon>
        <taxon>Aphidini</taxon>
        <taxon>Aphis</taxon>
        <taxon>Aphis</taxon>
    </lineage>
</organism>
<keyword evidence="1" id="KW-0175">Coiled coil</keyword>
<proteinExistence type="predicted"/>
<feature type="coiled-coil region" evidence="1">
    <location>
        <begin position="64"/>
        <end position="128"/>
    </location>
</feature>
<evidence type="ECO:0000313" key="2">
    <source>
        <dbReference type="EMBL" id="KAF0773601.1"/>
    </source>
</evidence>
<gene>
    <name evidence="2" type="ORF">FWK35_00001345</name>
</gene>
<dbReference type="EMBL" id="VUJU01000046">
    <property type="protein sequence ID" value="KAF0773601.1"/>
    <property type="molecule type" value="Genomic_DNA"/>
</dbReference>
<dbReference type="AlphaFoldDB" id="A0A6G0ZQI5"/>
<evidence type="ECO:0000313" key="3">
    <source>
        <dbReference type="Proteomes" id="UP000478052"/>
    </source>
</evidence>
<reference evidence="2 3" key="1">
    <citation type="submission" date="2019-08" db="EMBL/GenBank/DDBJ databases">
        <title>Whole genome of Aphis craccivora.</title>
        <authorList>
            <person name="Voronova N.V."/>
            <person name="Shulinski R.S."/>
            <person name="Bandarenka Y.V."/>
            <person name="Zhorov D.G."/>
            <person name="Warner D."/>
        </authorList>
    </citation>
    <scope>NUCLEOTIDE SEQUENCE [LARGE SCALE GENOMIC DNA]</scope>
    <source>
        <strain evidence="2">180601</strain>
        <tissue evidence="2">Whole Body</tissue>
    </source>
</reference>